<dbReference type="EMBL" id="CADIKF010000031">
    <property type="protein sequence ID" value="CAB3762246.1"/>
    <property type="molecule type" value="Genomic_DNA"/>
</dbReference>
<keyword evidence="2" id="KW-1185">Reference proteome</keyword>
<evidence type="ECO:0000313" key="1">
    <source>
        <dbReference type="EMBL" id="CAB3762246.1"/>
    </source>
</evidence>
<name>A0A6J5EA95_9BURK</name>
<dbReference type="AlphaFoldDB" id="A0A6J5EA95"/>
<organism evidence="1 2">
    <name type="scientific">Paraburkholderia solisilvae</name>
    <dbReference type="NCBI Taxonomy" id="624376"/>
    <lineage>
        <taxon>Bacteria</taxon>
        <taxon>Pseudomonadati</taxon>
        <taxon>Pseudomonadota</taxon>
        <taxon>Betaproteobacteria</taxon>
        <taxon>Burkholderiales</taxon>
        <taxon>Burkholderiaceae</taxon>
        <taxon>Paraburkholderia</taxon>
    </lineage>
</organism>
<dbReference type="Proteomes" id="UP000494329">
    <property type="component" value="Unassembled WGS sequence"/>
</dbReference>
<evidence type="ECO:0000313" key="2">
    <source>
        <dbReference type="Proteomes" id="UP000494329"/>
    </source>
</evidence>
<dbReference type="Gene3D" id="3.40.50.450">
    <property type="match status" value="1"/>
</dbReference>
<accession>A0A6J5EA95</accession>
<protein>
    <submittedName>
        <fullName evidence="1">Uncharacterized protein</fullName>
    </submittedName>
</protein>
<reference evidence="1 2" key="1">
    <citation type="submission" date="2020-04" db="EMBL/GenBank/DDBJ databases">
        <authorList>
            <person name="De Canck E."/>
        </authorList>
    </citation>
    <scope>NUCLEOTIDE SEQUENCE [LARGE SCALE GENOMIC DNA]</scope>
    <source>
        <strain evidence="1 2">LMG 29739</strain>
    </source>
</reference>
<sequence length="101" mass="10804">MVEEADLVIADASFPSTGLGIELQIAEGSGIPVIMLVGDLGINRVKGAQYQNPNREYHDLQIGKGIVSLMALGLPAIRKIVTYNTFSEAIQGAVEAVRLYC</sequence>
<gene>
    <name evidence="1" type="ORF">LMG29739_03823</name>
</gene>
<proteinExistence type="predicted"/>